<dbReference type="RefSeq" id="WP_101221408.1">
    <property type="nucleotide sequence ID" value="NZ_KZ478037.1"/>
</dbReference>
<reference evidence="1 2" key="1">
    <citation type="submission" date="2017-08" db="EMBL/GenBank/DDBJ databases">
        <authorList>
            <person name="de Groot N.N."/>
        </authorList>
    </citation>
    <scope>NUCLEOTIDE SEQUENCE [LARGE SCALE GENOMIC DNA]</scope>
    <source>
        <strain evidence="1 2">PfR 37</strain>
    </source>
</reference>
<dbReference type="AlphaFoldDB" id="A0A2N1DUC0"/>
<gene>
    <name evidence="1" type="ORF">CIB54_26310</name>
</gene>
<evidence type="ECO:0000313" key="2">
    <source>
        <dbReference type="Proteomes" id="UP000233564"/>
    </source>
</evidence>
<organism evidence="1 2">
    <name type="scientific">Pseudomonas fluorescens</name>
    <dbReference type="NCBI Taxonomy" id="294"/>
    <lineage>
        <taxon>Bacteria</taxon>
        <taxon>Pseudomonadati</taxon>
        <taxon>Pseudomonadota</taxon>
        <taxon>Gammaproteobacteria</taxon>
        <taxon>Pseudomonadales</taxon>
        <taxon>Pseudomonadaceae</taxon>
        <taxon>Pseudomonas</taxon>
    </lineage>
</organism>
<name>A0A2N1DUC0_PSEFL</name>
<evidence type="ECO:0000313" key="1">
    <source>
        <dbReference type="EMBL" id="PKH12914.1"/>
    </source>
</evidence>
<comment type="caution">
    <text evidence="1">The sequence shown here is derived from an EMBL/GenBank/DDBJ whole genome shotgun (WGS) entry which is preliminary data.</text>
</comment>
<sequence>MSIVKENSSSKAWAPPEFTVNGRLPTQLSAVIANYDKQICEENLFRQGVDKPASNTVSQYLPQRLNTIVEDTQVELPVTTVGTGGLAQPCTRRS</sequence>
<dbReference type="Proteomes" id="UP000233564">
    <property type="component" value="Unassembled WGS sequence"/>
</dbReference>
<dbReference type="EMBL" id="NVXX01000062">
    <property type="protein sequence ID" value="PKH12914.1"/>
    <property type="molecule type" value="Genomic_DNA"/>
</dbReference>
<proteinExistence type="predicted"/>
<accession>A0A2N1DUC0</accession>
<protein>
    <submittedName>
        <fullName evidence="1">Uncharacterized protein</fullName>
    </submittedName>
</protein>